<dbReference type="AlphaFoldDB" id="A0A9P8ABD3"/>
<reference evidence="1" key="1">
    <citation type="journal article" date="2021" name="Genome Biol. Evol.">
        <title>The assembled and annotated genome of the fairy-ring fungus Marasmius oreades.</title>
        <authorList>
            <person name="Hiltunen M."/>
            <person name="Ament-Velasquez S.L."/>
            <person name="Johannesson H."/>
        </authorList>
    </citation>
    <scope>NUCLEOTIDE SEQUENCE</scope>
    <source>
        <strain evidence="1">03SP1</strain>
    </source>
</reference>
<protein>
    <submittedName>
        <fullName evidence="1">Uncharacterized protein</fullName>
    </submittedName>
</protein>
<dbReference type="OrthoDB" id="2909130at2759"/>
<proteinExistence type="predicted"/>
<dbReference type="RefSeq" id="XP_043012797.1">
    <property type="nucleotide sequence ID" value="XM_043148205.1"/>
</dbReference>
<gene>
    <name evidence="1" type="ORF">E1B28_003771</name>
</gene>
<dbReference type="EMBL" id="CM032182">
    <property type="protein sequence ID" value="KAG7096327.1"/>
    <property type="molecule type" value="Genomic_DNA"/>
</dbReference>
<accession>A0A9P8ABD3</accession>
<organism evidence="1 2">
    <name type="scientific">Marasmius oreades</name>
    <name type="common">fairy-ring Marasmius</name>
    <dbReference type="NCBI Taxonomy" id="181124"/>
    <lineage>
        <taxon>Eukaryota</taxon>
        <taxon>Fungi</taxon>
        <taxon>Dikarya</taxon>
        <taxon>Basidiomycota</taxon>
        <taxon>Agaricomycotina</taxon>
        <taxon>Agaricomycetes</taxon>
        <taxon>Agaricomycetidae</taxon>
        <taxon>Agaricales</taxon>
        <taxon>Marasmiineae</taxon>
        <taxon>Marasmiaceae</taxon>
        <taxon>Marasmius</taxon>
    </lineage>
</organism>
<dbReference type="KEGG" id="more:E1B28_003771"/>
<dbReference type="GeneID" id="66072847"/>
<evidence type="ECO:0000313" key="1">
    <source>
        <dbReference type="EMBL" id="KAG7096327.1"/>
    </source>
</evidence>
<sequence length="551" mass="63094">MKNFQAASGISMQTAVFNEIGGNQITNNYTVREERERNIYDEFRYIRLGDVEMIRELGNVTFRKLDEFQGVVRSTFTAIVHCSQGSKCTVLSYSGPDAEQWERDFRQVSGLRNTQMMQLFGINRSNVPLLIFHSELVPLVQVWRDLPILGRAYFRTLALMKFDCHEIALWIDPKRGRLICGLMGSGCDSIEGLLLETPTMSSNIDLLQEDVFWRYLPGVKPSDREFDECVIATLALQYDYIQGSYSHNRVPWVTGVHSTVTESPIAIAVVPWISDECFDDRLLMADGAARFTLLNVRKDVYFWLIDLDLRISRAWLSQAPAVFHKLGISLDEDLDLGVPNLGLVGWIDGDEVFWQRRHRHGPIYLYILPRRQHSRTLRVFWSSDENGKRGFSEGARRYLGLSTGTGFSDPMQYSWTTQVYKEMQRWQVSRGFDPTTTDFARYLGHPIFDVMQSDTSRFEELDEGEYHSRGSIAHPVELWLNPDIANFHTPDSEDLSLDQLFYDTQSTTKERNPPETNQSAAVSKGNSLWSLLTAPFSCEAFEGSDIPAMVM</sequence>
<keyword evidence="2" id="KW-1185">Reference proteome</keyword>
<name>A0A9P8ABD3_9AGAR</name>
<comment type="caution">
    <text evidence="1">The sequence shown here is derived from an EMBL/GenBank/DDBJ whole genome shotgun (WGS) entry which is preliminary data.</text>
</comment>
<evidence type="ECO:0000313" key="2">
    <source>
        <dbReference type="Proteomes" id="UP001049176"/>
    </source>
</evidence>
<dbReference type="Proteomes" id="UP001049176">
    <property type="component" value="Chromosome 2"/>
</dbReference>